<keyword evidence="2" id="KW-0732">Signal</keyword>
<feature type="chain" id="PRO_5017377568" evidence="2">
    <location>
        <begin position="21"/>
        <end position="621"/>
    </location>
</feature>
<dbReference type="InterPro" id="IPR025738">
    <property type="entry name" value="BatD"/>
</dbReference>
<feature type="signal peptide" evidence="2">
    <location>
        <begin position="1"/>
        <end position="20"/>
    </location>
</feature>
<comment type="caution">
    <text evidence="3">The sequence shown here is derived from an EMBL/GenBank/DDBJ whole genome shotgun (WGS) entry which is preliminary data.</text>
</comment>
<organism evidence="3 4">
    <name type="scientific">Candidatus Auribacter fodinae</name>
    <dbReference type="NCBI Taxonomy" id="2093366"/>
    <lineage>
        <taxon>Bacteria</taxon>
        <taxon>Pseudomonadati</taxon>
        <taxon>Candidatus Auribacterota</taxon>
        <taxon>Candidatus Auribacteria</taxon>
        <taxon>Candidatus Auribacterales</taxon>
        <taxon>Candidatus Auribacteraceae</taxon>
        <taxon>Candidatus Auribacter</taxon>
    </lineage>
</organism>
<keyword evidence="1" id="KW-0812">Transmembrane</keyword>
<dbReference type="Pfam" id="PF13584">
    <property type="entry name" value="BatD"/>
    <property type="match status" value="2"/>
</dbReference>
<keyword evidence="1" id="KW-0472">Membrane</keyword>
<protein>
    <submittedName>
        <fullName evidence="3">Protein BatD</fullName>
    </submittedName>
</protein>
<evidence type="ECO:0000256" key="1">
    <source>
        <dbReference type="SAM" id="Phobius"/>
    </source>
</evidence>
<evidence type="ECO:0000313" key="4">
    <source>
        <dbReference type="Proteomes" id="UP000266426"/>
    </source>
</evidence>
<dbReference type="PANTHER" id="PTHR40940">
    <property type="entry name" value="PROTEIN BATD-RELATED"/>
    <property type="match status" value="1"/>
</dbReference>
<dbReference type="EMBL" id="QZJZ01000021">
    <property type="protein sequence ID" value="RJP60858.1"/>
    <property type="molecule type" value="Genomic_DNA"/>
</dbReference>
<name>A0A3A4RER6_9BACT</name>
<dbReference type="AlphaFoldDB" id="A0A3A4RER6"/>
<evidence type="ECO:0000256" key="2">
    <source>
        <dbReference type="SAM" id="SignalP"/>
    </source>
</evidence>
<feature type="transmembrane region" description="Helical" evidence="1">
    <location>
        <begin position="473"/>
        <end position="494"/>
    </location>
</feature>
<gene>
    <name evidence="3" type="ORF">C4541_03295</name>
</gene>
<dbReference type="PANTHER" id="PTHR40940:SF2">
    <property type="entry name" value="BATD"/>
    <property type="match status" value="1"/>
</dbReference>
<dbReference type="Proteomes" id="UP000266426">
    <property type="component" value="Unassembled WGS sequence"/>
</dbReference>
<evidence type="ECO:0000313" key="3">
    <source>
        <dbReference type="EMBL" id="RJP60858.1"/>
    </source>
</evidence>
<accession>A0A3A4RER6</accession>
<reference evidence="3 4" key="1">
    <citation type="journal article" date="2017" name="ISME J.">
        <title>Energy and carbon metabolisms in a deep terrestrial subsurface fluid microbial community.</title>
        <authorList>
            <person name="Momper L."/>
            <person name="Jungbluth S.P."/>
            <person name="Lee M.D."/>
            <person name="Amend J.P."/>
        </authorList>
    </citation>
    <scope>NUCLEOTIDE SEQUENCE [LARGE SCALE GENOMIC DNA]</scope>
    <source>
        <strain evidence="3">SURF_26</strain>
    </source>
</reference>
<sequence length="621" mass="70554">MVRRLAVFLFLFVFSTPLYCADETAFKAAVSQDTVSLDQSIVLQLTAEGFEPDAPPDLSQVNDFTIISKGSSTTGSSQISITINGQQKIMQKTQSIIYQYELIPKQTGVFVIPAISASYKGKMLRTPPIRVTVTAETPDEDKDVFLEFSLSETNTYVEKPIVMELKWYFSKNIQQYGLSIPFLPAMKNMIIKNIEPDTGRYEYKSIAYNNQVEEIFEYSSTIRNNKRFYVLTLKKIFIPASDGVYLFDPVVLRCEVITQTPYDQYGLRGGFFNRVQNVVERRVVRTEPVTLNVKPLPPSPMNYPSSVSVGNYTMQVESAPDTVKVGDPVTVSITIRGEGNIEGIVDPEFQNMHNFRTFQEDAVVETTINQTGIQGSKTFKFLLIPLAESVTQVPPVRFSYFDPKKGTYQQITSNPVPITVHPGEAAPQSIIISAKSESEGKKEVTLFQTDLPEYIKFSTGTMFFADEYDYTRAWFIACFVVPLILNGLLAVFMYRRRMLASNESLRRRQIAKKSADTLLKKAHDALHKNNRQDFYTLIIRALNEYLGNKMLIPSAGLTFDVVKDQMQKYRIDAKIVDKIGQYYRNADMARFMPSASEAYQPEVMIDDIQNLIKQLEKCKWD</sequence>
<keyword evidence="1" id="KW-1133">Transmembrane helix</keyword>
<proteinExistence type="predicted"/>